<dbReference type="Gene3D" id="3.40.50.790">
    <property type="match status" value="1"/>
</dbReference>
<keyword evidence="2 10" id="KW-0678">Repressor</keyword>
<protein>
    <recommendedName>
        <fullName evidence="9 10">Large ribosomal subunit protein uL1</fullName>
    </recommendedName>
</protein>
<dbReference type="PANTHER" id="PTHR36427">
    <property type="entry name" value="54S RIBOSOMAL PROTEIN L1, MITOCHONDRIAL"/>
    <property type="match status" value="1"/>
</dbReference>
<dbReference type="InterPro" id="IPR028364">
    <property type="entry name" value="Ribosomal_uL1/biogenesis"/>
</dbReference>
<comment type="similarity">
    <text evidence="1 10 11">Belongs to the universal ribosomal protein uL1 family.</text>
</comment>
<dbReference type="InterPro" id="IPR023674">
    <property type="entry name" value="Ribosomal_uL1-like"/>
</dbReference>
<dbReference type="NCBIfam" id="TIGR01169">
    <property type="entry name" value="rplA_bact"/>
    <property type="match status" value="1"/>
</dbReference>
<name>A0ABV1URA6_9ACTN</name>
<dbReference type="Proteomes" id="UP001445472">
    <property type="component" value="Unassembled WGS sequence"/>
</dbReference>
<proteinExistence type="inferred from homology"/>
<dbReference type="InterPro" id="IPR023673">
    <property type="entry name" value="Ribosomal_uL1_CS"/>
</dbReference>
<dbReference type="PROSITE" id="PS01199">
    <property type="entry name" value="RIBOSOMAL_L1"/>
    <property type="match status" value="1"/>
</dbReference>
<evidence type="ECO:0000256" key="8">
    <source>
        <dbReference type="ARBA" id="ARBA00023274"/>
    </source>
</evidence>
<sequence length="242" mass="26019">MKRSKTLRAADAKIDRERNYAPLEAVRLAKDTAATKFDGTVEVAFRLGVDPRKADQMVRGTVNLPHGTGKTARVLVFATGDRAAAAEAAGADIVGSDELIDEISKGNRLNEFDAVVATPDLMGKVGRLGRVLGPRGLMPNPKTGTVTMDVAKAVTEIKGGKIEFRVDKHSNLHFIIGKVSFDETKLVENYAAALEEILRLKPSAAKGRYIKKATLTTTMGPGIPLDSNRTRNLLVEEDPAAV</sequence>
<dbReference type="HAMAP" id="MF_01318_B">
    <property type="entry name" value="Ribosomal_uL1_B"/>
    <property type="match status" value="1"/>
</dbReference>
<keyword evidence="6 10" id="KW-0694">RNA-binding</keyword>
<dbReference type="SUPFAM" id="SSF56808">
    <property type="entry name" value="Ribosomal protein L1"/>
    <property type="match status" value="1"/>
</dbReference>
<keyword evidence="13" id="KW-1185">Reference proteome</keyword>
<comment type="function">
    <text evidence="10">Protein L1 is also a translational repressor protein, it controls the translation of the L11 operon by binding to its mRNA.</text>
</comment>
<keyword evidence="8 10" id="KW-0687">Ribonucleoprotein</keyword>
<dbReference type="CDD" id="cd00403">
    <property type="entry name" value="Ribosomal_L1"/>
    <property type="match status" value="1"/>
</dbReference>
<keyword evidence="3 10" id="KW-0820">tRNA-binding</keyword>
<evidence type="ECO:0000256" key="5">
    <source>
        <dbReference type="ARBA" id="ARBA00022845"/>
    </source>
</evidence>
<organism evidence="12 13">
    <name type="scientific">Streptomyces xantholiticus</name>
    <dbReference type="NCBI Taxonomy" id="68285"/>
    <lineage>
        <taxon>Bacteria</taxon>
        <taxon>Bacillati</taxon>
        <taxon>Actinomycetota</taxon>
        <taxon>Actinomycetes</taxon>
        <taxon>Kitasatosporales</taxon>
        <taxon>Streptomycetaceae</taxon>
        <taxon>Streptomyces</taxon>
    </lineage>
</organism>
<evidence type="ECO:0000313" key="13">
    <source>
        <dbReference type="Proteomes" id="UP001445472"/>
    </source>
</evidence>
<evidence type="ECO:0000256" key="2">
    <source>
        <dbReference type="ARBA" id="ARBA00022491"/>
    </source>
</evidence>
<dbReference type="Pfam" id="PF00687">
    <property type="entry name" value="Ribosomal_L1"/>
    <property type="match status" value="1"/>
</dbReference>
<evidence type="ECO:0000256" key="3">
    <source>
        <dbReference type="ARBA" id="ARBA00022555"/>
    </source>
</evidence>
<gene>
    <name evidence="10 12" type="primary">rplA</name>
    <name evidence="12" type="ORF">ABT276_08095</name>
</gene>
<keyword evidence="7 10" id="KW-0689">Ribosomal protein</keyword>
<dbReference type="EMBL" id="JBEPBX010000005">
    <property type="protein sequence ID" value="MER6613330.1"/>
    <property type="molecule type" value="Genomic_DNA"/>
</dbReference>
<keyword evidence="4 10" id="KW-0699">rRNA-binding</keyword>
<dbReference type="InterPro" id="IPR016095">
    <property type="entry name" value="Ribosomal_uL1_3-a/b-sand"/>
</dbReference>
<evidence type="ECO:0000256" key="1">
    <source>
        <dbReference type="ARBA" id="ARBA00010531"/>
    </source>
</evidence>
<evidence type="ECO:0000256" key="6">
    <source>
        <dbReference type="ARBA" id="ARBA00022884"/>
    </source>
</evidence>
<accession>A0ABV1URA6</accession>
<comment type="function">
    <text evidence="10">Binds directly to 23S rRNA. The L1 stalk is quite mobile in the ribosome, and is involved in E site tRNA release.</text>
</comment>
<evidence type="ECO:0000256" key="11">
    <source>
        <dbReference type="RuleBase" id="RU000659"/>
    </source>
</evidence>
<dbReference type="InterPro" id="IPR002143">
    <property type="entry name" value="Ribosomal_uL1"/>
</dbReference>
<reference evidence="12 13" key="1">
    <citation type="submission" date="2024-06" db="EMBL/GenBank/DDBJ databases">
        <title>The Natural Products Discovery Center: Release of the First 8490 Sequenced Strains for Exploring Actinobacteria Biosynthetic Diversity.</title>
        <authorList>
            <person name="Kalkreuter E."/>
            <person name="Kautsar S.A."/>
            <person name="Yang D."/>
            <person name="Bader C.D."/>
            <person name="Teijaro C.N."/>
            <person name="Fluegel L."/>
            <person name="Davis C.M."/>
            <person name="Simpson J.R."/>
            <person name="Lauterbach L."/>
            <person name="Steele A.D."/>
            <person name="Gui C."/>
            <person name="Meng S."/>
            <person name="Li G."/>
            <person name="Viehrig K."/>
            <person name="Ye F."/>
            <person name="Su P."/>
            <person name="Kiefer A.F."/>
            <person name="Nichols A."/>
            <person name="Cepeda A.J."/>
            <person name="Yan W."/>
            <person name="Fan B."/>
            <person name="Jiang Y."/>
            <person name="Adhikari A."/>
            <person name="Zheng C.-J."/>
            <person name="Schuster L."/>
            <person name="Cowan T.M."/>
            <person name="Smanski M.J."/>
            <person name="Chevrette M.G."/>
            <person name="De Carvalho L.P.S."/>
            <person name="Shen B."/>
        </authorList>
    </citation>
    <scope>NUCLEOTIDE SEQUENCE [LARGE SCALE GENOMIC DNA]</scope>
    <source>
        <strain evidence="12 13">NPDC000837</strain>
    </source>
</reference>
<dbReference type="Gene3D" id="3.30.190.20">
    <property type="match status" value="1"/>
</dbReference>
<dbReference type="RefSeq" id="WP_100108591.1">
    <property type="nucleotide sequence ID" value="NZ_JBEPBX010000005.1"/>
</dbReference>
<evidence type="ECO:0000256" key="9">
    <source>
        <dbReference type="ARBA" id="ARBA00035241"/>
    </source>
</evidence>
<dbReference type="PANTHER" id="PTHR36427:SF3">
    <property type="entry name" value="LARGE RIBOSOMAL SUBUNIT PROTEIN UL1M"/>
    <property type="match status" value="1"/>
</dbReference>
<comment type="subunit">
    <text evidence="10">Part of the 50S ribosomal subunit.</text>
</comment>
<evidence type="ECO:0000256" key="4">
    <source>
        <dbReference type="ARBA" id="ARBA00022730"/>
    </source>
</evidence>
<evidence type="ECO:0000256" key="7">
    <source>
        <dbReference type="ARBA" id="ARBA00022980"/>
    </source>
</evidence>
<evidence type="ECO:0000313" key="12">
    <source>
        <dbReference type="EMBL" id="MER6613330.1"/>
    </source>
</evidence>
<keyword evidence="5 10" id="KW-0810">Translation regulation</keyword>
<comment type="caution">
    <text evidence="12">The sequence shown here is derived from an EMBL/GenBank/DDBJ whole genome shotgun (WGS) entry which is preliminary data.</text>
</comment>
<dbReference type="InterPro" id="IPR005878">
    <property type="entry name" value="Ribosom_uL1_bac-type"/>
</dbReference>
<dbReference type="PIRSF" id="PIRSF002155">
    <property type="entry name" value="Ribosomal_L1"/>
    <property type="match status" value="1"/>
</dbReference>
<evidence type="ECO:0000256" key="10">
    <source>
        <dbReference type="HAMAP-Rule" id="MF_01318"/>
    </source>
</evidence>
<dbReference type="GO" id="GO:0005840">
    <property type="term" value="C:ribosome"/>
    <property type="evidence" value="ECO:0007669"/>
    <property type="project" value="UniProtKB-KW"/>
</dbReference>